<dbReference type="InterPro" id="IPR013381">
    <property type="entry name" value="CRISPR-assoc_prot_Cse1"/>
</dbReference>
<dbReference type="Pfam" id="PF09481">
    <property type="entry name" value="CRISPR_Cse1"/>
    <property type="match status" value="1"/>
</dbReference>
<dbReference type="NCBIfam" id="TIGR02547">
    <property type="entry name" value="casA_cse1"/>
    <property type="match status" value="1"/>
</dbReference>
<name>A0A0H3DD44_AMYMU</name>
<reference evidence="2 3" key="1">
    <citation type="journal article" date="2010" name="Cell Res.">
        <title>Complete genome sequence of the rifamycin SV-producing Amycolatopsis mediterranei U32 revealed its genetic characteristics in phylogeny and metabolism.</title>
        <authorList>
            <person name="Zhao W."/>
            <person name="Zhong Y."/>
            <person name="Yuan H."/>
            <person name="Wang J."/>
            <person name="Zheng H."/>
            <person name="Wang Y."/>
            <person name="Cen X."/>
            <person name="Xu F."/>
            <person name="Bai J."/>
            <person name="Han X."/>
            <person name="Lu G."/>
            <person name="Zhu Y."/>
            <person name="Shao Z."/>
            <person name="Yan H."/>
            <person name="Li C."/>
            <person name="Peng N."/>
            <person name="Zhang Z."/>
            <person name="Zhang Y."/>
            <person name="Lin W."/>
            <person name="Fan Y."/>
            <person name="Qin Z."/>
            <person name="Hu Y."/>
            <person name="Zhu B."/>
            <person name="Wang S."/>
            <person name="Ding X."/>
            <person name="Zhao G.P."/>
        </authorList>
    </citation>
    <scope>NUCLEOTIDE SEQUENCE [LARGE SCALE GENOMIC DNA]</scope>
    <source>
        <strain evidence="3">U-32</strain>
    </source>
</reference>
<protein>
    <submittedName>
        <fullName evidence="2">CRISPR-associated protein CSE1</fullName>
    </submittedName>
</protein>
<dbReference type="OrthoDB" id="3187690at2"/>
<sequence>MSATFDLTTESWIPVVYLDEPDGAETLVGLRELFSSAHRIRRIVGETPPMTAALYRLALAILHRAYGPARLPEWEKLWTTETFAPALLAAYLDRPGLSFDLFDLQRPFLQCPGLPEGKKSTVAKLIPHRAVGNRVTLFDHTTAQDRVELTPAAAARWLVTAQAFDPGGMKTPYKTDKSSERAPCNYFGVVLVEGANLKETLLLNAVRYDAQASDDAPAWEAPTPSPEPDKRRSRGWTDVLTWPSRRICLLPEHTNGATVVANAVLTPGTRLVGERPEIERMAAYRTPRTPSGKPKPDAPMLPIRLQPVRGVWRHSVELLLVDPWSEERTRLRPQALKQLATLAEHGSIPADTVYTLRVFGQRLDANASVVEAYLEEEVPAPVALIRAGDDALTGLVGCAIELAEEAGAALRAMQREYHKDMRAEPDVTLDLAYWPALPTPFAAFLRALNDARLAGQSEQRAMAGWRRAVTSVAEQAADSWAAGIAADGRSLNMIGKHLGAVLDRLRTIARTYDAQIAKYLTKDGHE</sequence>
<accession>A0A0H3DD44</accession>
<dbReference type="eggNOG" id="COG1203">
    <property type="taxonomic scope" value="Bacteria"/>
</dbReference>
<dbReference type="Gene3D" id="1.10.132.100">
    <property type="match status" value="1"/>
</dbReference>
<organism evidence="2 3">
    <name type="scientific">Amycolatopsis mediterranei (strain U-32)</name>
    <dbReference type="NCBI Taxonomy" id="749927"/>
    <lineage>
        <taxon>Bacteria</taxon>
        <taxon>Bacillati</taxon>
        <taxon>Actinomycetota</taxon>
        <taxon>Actinomycetes</taxon>
        <taxon>Pseudonocardiales</taxon>
        <taxon>Pseudonocardiaceae</taxon>
        <taxon>Amycolatopsis</taxon>
    </lineage>
</organism>
<dbReference type="CDD" id="cd09729">
    <property type="entry name" value="Cse1_I-E"/>
    <property type="match status" value="1"/>
</dbReference>
<dbReference type="AlphaFoldDB" id="A0A0H3DD44"/>
<proteinExistence type="predicted"/>
<dbReference type="Proteomes" id="UP000000328">
    <property type="component" value="Chromosome"/>
</dbReference>
<dbReference type="PATRIC" id="fig|749927.5.peg.6049"/>
<dbReference type="HOGENOM" id="CLU_034285_1_0_11"/>
<evidence type="ECO:0000313" key="2">
    <source>
        <dbReference type="EMBL" id="ADJ47559.1"/>
    </source>
</evidence>
<dbReference type="KEGG" id="amd:AMED_5812"/>
<gene>
    <name evidence="2" type="ordered locus">AMED_5812</name>
</gene>
<dbReference type="EMBL" id="CP002000">
    <property type="protein sequence ID" value="ADJ47559.1"/>
    <property type="molecule type" value="Genomic_DNA"/>
</dbReference>
<evidence type="ECO:0000256" key="1">
    <source>
        <dbReference type="SAM" id="MobiDB-lite"/>
    </source>
</evidence>
<evidence type="ECO:0000313" key="3">
    <source>
        <dbReference type="Proteomes" id="UP000000328"/>
    </source>
</evidence>
<feature type="region of interest" description="Disordered" evidence="1">
    <location>
        <begin position="213"/>
        <end position="235"/>
    </location>
</feature>